<protein>
    <recommendedName>
        <fullName evidence="4">Carrier domain-containing protein</fullName>
    </recommendedName>
</protein>
<accession>A0A8T8HW06</accession>
<evidence type="ECO:0000256" key="2">
    <source>
        <dbReference type="ARBA" id="ARBA00022450"/>
    </source>
</evidence>
<dbReference type="InterPro" id="IPR045851">
    <property type="entry name" value="AMP-bd_C_sf"/>
</dbReference>
<dbReference type="SUPFAM" id="SSF56801">
    <property type="entry name" value="Acetyl-CoA synthetase-like"/>
    <property type="match status" value="1"/>
</dbReference>
<feature type="domain" description="Carrier" evidence="4">
    <location>
        <begin position="38"/>
        <end position="113"/>
    </location>
</feature>
<dbReference type="InterPro" id="IPR006162">
    <property type="entry name" value="Ppantetheine_attach_site"/>
</dbReference>
<dbReference type="Proteomes" id="UP000671828">
    <property type="component" value="Chromosome"/>
</dbReference>
<dbReference type="Gene3D" id="3.30.300.30">
    <property type="match status" value="1"/>
</dbReference>
<evidence type="ECO:0000313" key="6">
    <source>
        <dbReference type="Proteomes" id="UP000671828"/>
    </source>
</evidence>
<sequence length="125" mass="13656">MVPAAVVVLETFPLTPNGKVDRRALPAPDYASASRGVAPRTEREKTLCRLFADVLGVPQVGADDNFFDLGGHSLLATRLVSRIRAETRCELGITDLFDSPTVQGVAERMEEAPRARPALRRASRR</sequence>
<comment type="cofactor">
    <cofactor evidence="1">
        <name>pantetheine 4'-phosphate</name>
        <dbReference type="ChEBI" id="CHEBI:47942"/>
    </cofactor>
</comment>
<dbReference type="Pfam" id="PF00550">
    <property type="entry name" value="PP-binding"/>
    <property type="match status" value="1"/>
</dbReference>
<keyword evidence="2" id="KW-0596">Phosphopantetheine</keyword>
<evidence type="ECO:0000256" key="1">
    <source>
        <dbReference type="ARBA" id="ARBA00001957"/>
    </source>
</evidence>
<reference evidence="5" key="1">
    <citation type="submission" date="2021-04" db="EMBL/GenBank/DDBJ databases">
        <title>Saccharothrix algeriensis WGS.</title>
        <authorList>
            <person name="Stuskova K."/>
            <person name="Hakalova E."/>
            <person name="Tebbal A.B."/>
            <person name="Eichmeier A."/>
        </authorList>
    </citation>
    <scope>NUCLEOTIDE SEQUENCE</scope>
    <source>
        <strain evidence="5">NRRL B-24137</strain>
    </source>
</reference>
<dbReference type="Gene3D" id="3.40.50.1820">
    <property type="entry name" value="alpha/beta hydrolase"/>
    <property type="match status" value="1"/>
</dbReference>
<dbReference type="SMART" id="SM00823">
    <property type="entry name" value="PKS_PP"/>
    <property type="match status" value="1"/>
</dbReference>
<dbReference type="InterPro" id="IPR020806">
    <property type="entry name" value="PKS_PP-bd"/>
</dbReference>
<dbReference type="AlphaFoldDB" id="A0A8T8HW06"/>
<dbReference type="PANTHER" id="PTHR44845">
    <property type="entry name" value="CARRIER DOMAIN-CONTAINING PROTEIN"/>
    <property type="match status" value="1"/>
</dbReference>
<dbReference type="GO" id="GO:0044550">
    <property type="term" value="P:secondary metabolite biosynthetic process"/>
    <property type="evidence" value="ECO:0007669"/>
    <property type="project" value="UniProtKB-ARBA"/>
</dbReference>
<gene>
    <name evidence="5" type="ORF">J7S33_27665</name>
</gene>
<dbReference type="EMBL" id="CP072788">
    <property type="protein sequence ID" value="QTR02773.1"/>
    <property type="molecule type" value="Genomic_DNA"/>
</dbReference>
<dbReference type="SUPFAM" id="SSF47336">
    <property type="entry name" value="ACP-like"/>
    <property type="match status" value="1"/>
</dbReference>
<dbReference type="InterPro" id="IPR036736">
    <property type="entry name" value="ACP-like_sf"/>
</dbReference>
<dbReference type="GO" id="GO:0072330">
    <property type="term" value="P:monocarboxylic acid biosynthetic process"/>
    <property type="evidence" value="ECO:0007669"/>
    <property type="project" value="UniProtKB-ARBA"/>
</dbReference>
<dbReference type="InterPro" id="IPR009081">
    <property type="entry name" value="PP-bd_ACP"/>
</dbReference>
<dbReference type="PROSITE" id="PS00012">
    <property type="entry name" value="PHOSPHOPANTETHEINE"/>
    <property type="match status" value="1"/>
</dbReference>
<proteinExistence type="predicted"/>
<feature type="non-terminal residue" evidence="5">
    <location>
        <position position="1"/>
    </location>
</feature>
<dbReference type="PANTHER" id="PTHR44845:SF6">
    <property type="entry name" value="BETA-ALANINE-ACTIVATING ENZYME"/>
    <property type="match status" value="1"/>
</dbReference>
<dbReference type="InterPro" id="IPR029058">
    <property type="entry name" value="AB_hydrolase_fold"/>
</dbReference>
<evidence type="ECO:0000259" key="4">
    <source>
        <dbReference type="PROSITE" id="PS50075"/>
    </source>
</evidence>
<dbReference type="FunFam" id="1.10.1200.10:FF:000016">
    <property type="entry name" value="Non-ribosomal peptide synthase"/>
    <property type="match status" value="1"/>
</dbReference>
<evidence type="ECO:0000313" key="5">
    <source>
        <dbReference type="EMBL" id="QTR02773.1"/>
    </source>
</evidence>
<keyword evidence="3" id="KW-0597">Phosphoprotein</keyword>
<dbReference type="PROSITE" id="PS50075">
    <property type="entry name" value="CARRIER"/>
    <property type="match status" value="1"/>
</dbReference>
<evidence type="ECO:0000256" key="3">
    <source>
        <dbReference type="ARBA" id="ARBA00022553"/>
    </source>
</evidence>
<organism evidence="5 6">
    <name type="scientific">Saccharothrix algeriensis</name>
    <dbReference type="NCBI Taxonomy" id="173560"/>
    <lineage>
        <taxon>Bacteria</taxon>
        <taxon>Bacillati</taxon>
        <taxon>Actinomycetota</taxon>
        <taxon>Actinomycetes</taxon>
        <taxon>Pseudonocardiales</taxon>
        <taxon>Pseudonocardiaceae</taxon>
        <taxon>Saccharothrix</taxon>
    </lineage>
</organism>
<dbReference type="GO" id="GO:0031177">
    <property type="term" value="F:phosphopantetheine binding"/>
    <property type="evidence" value="ECO:0007669"/>
    <property type="project" value="InterPro"/>
</dbReference>
<name>A0A8T8HW06_9PSEU</name>